<proteinExistence type="predicted"/>
<name>A0A1H2B205_9PSED</name>
<dbReference type="STRING" id="1148509.SAMN05216222_4867"/>
<evidence type="ECO:0000313" key="1">
    <source>
        <dbReference type="EMBL" id="SDT52231.1"/>
    </source>
</evidence>
<evidence type="ECO:0008006" key="3">
    <source>
        <dbReference type="Google" id="ProtNLM"/>
    </source>
</evidence>
<sequence length="79" mass="8465">MRPLKKSIDDAGGVPSVALACGKTPRAIYKWLVADALPRTEYTGETQYAKKIAELAAANGKPFEPAWLLAEAHPKKTAA</sequence>
<dbReference type="AlphaFoldDB" id="A0A1H2B205"/>
<reference evidence="1 2" key="1">
    <citation type="submission" date="2016-10" db="EMBL/GenBank/DDBJ databases">
        <authorList>
            <person name="de Groot N.N."/>
        </authorList>
    </citation>
    <scope>NUCLEOTIDE SEQUENCE [LARGE SCALE GENOMIC DNA]</scope>
    <source>
        <strain evidence="1 2">LMG 26867</strain>
    </source>
</reference>
<organism evidence="1 2">
    <name type="scientific">Pseudomonas prosekii</name>
    <dbReference type="NCBI Taxonomy" id="1148509"/>
    <lineage>
        <taxon>Bacteria</taxon>
        <taxon>Pseudomonadati</taxon>
        <taxon>Pseudomonadota</taxon>
        <taxon>Gammaproteobacteria</taxon>
        <taxon>Pseudomonadales</taxon>
        <taxon>Pseudomonadaceae</taxon>
        <taxon>Pseudomonas</taxon>
    </lineage>
</organism>
<gene>
    <name evidence="1" type="ORF">SAMN05216222_4867</name>
</gene>
<dbReference type="Proteomes" id="UP000198481">
    <property type="component" value="Chromosome I"/>
</dbReference>
<evidence type="ECO:0000313" key="2">
    <source>
        <dbReference type="Proteomes" id="UP000198481"/>
    </source>
</evidence>
<dbReference type="EMBL" id="LT629762">
    <property type="protein sequence ID" value="SDT52231.1"/>
    <property type="molecule type" value="Genomic_DNA"/>
</dbReference>
<accession>A0A1H2B205</accession>
<dbReference type="PROSITE" id="PS51257">
    <property type="entry name" value="PROKAR_LIPOPROTEIN"/>
    <property type="match status" value="1"/>
</dbReference>
<dbReference type="RefSeq" id="WP_092280009.1">
    <property type="nucleotide sequence ID" value="NZ_LT629762.1"/>
</dbReference>
<protein>
    <recommendedName>
        <fullName evidence="3">Transcriptional regulator</fullName>
    </recommendedName>
</protein>